<name>A0A9W9HQN4_9EURO</name>
<dbReference type="EMBL" id="JAPQKO010000008">
    <property type="protein sequence ID" value="KAJ5151874.1"/>
    <property type="molecule type" value="Genomic_DNA"/>
</dbReference>
<organism evidence="2 3">
    <name type="scientific">Penicillium capsulatum</name>
    <dbReference type="NCBI Taxonomy" id="69766"/>
    <lineage>
        <taxon>Eukaryota</taxon>
        <taxon>Fungi</taxon>
        <taxon>Dikarya</taxon>
        <taxon>Ascomycota</taxon>
        <taxon>Pezizomycotina</taxon>
        <taxon>Eurotiomycetes</taxon>
        <taxon>Eurotiomycetidae</taxon>
        <taxon>Eurotiales</taxon>
        <taxon>Aspergillaceae</taxon>
        <taxon>Penicillium</taxon>
    </lineage>
</organism>
<evidence type="ECO:0000313" key="3">
    <source>
        <dbReference type="Proteomes" id="UP001146351"/>
    </source>
</evidence>
<dbReference type="AlphaFoldDB" id="A0A9W9HQN4"/>
<proteinExistence type="predicted"/>
<keyword evidence="3" id="KW-1185">Reference proteome</keyword>
<protein>
    <submittedName>
        <fullName evidence="2">Uncharacterized protein</fullName>
    </submittedName>
</protein>
<evidence type="ECO:0000256" key="1">
    <source>
        <dbReference type="SAM" id="MobiDB-lite"/>
    </source>
</evidence>
<feature type="region of interest" description="Disordered" evidence="1">
    <location>
        <begin position="109"/>
        <end position="131"/>
    </location>
</feature>
<gene>
    <name evidence="2" type="ORF">N7492_010169</name>
</gene>
<sequence length="131" mass="14373">MLAGARYASFDLPRANRARAALRPLWQKRNTRSTCVYLLKHETAPLPEFCAFLAFFMRGAADAIRAYANLGTLSILLPVPGSSGICDRSKIGFLHASFSRHQNPPIREFPGARPDKGALPCDESFIAPPSN</sequence>
<reference evidence="2" key="2">
    <citation type="journal article" date="2023" name="IMA Fungus">
        <title>Comparative genomic study of the Penicillium genus elucidates a diverse pangenome and 15 lateral gene transfer events.</title>
        <authorList>
            <person name="Petersen C."/>
            <person name="Sorensen T."/>
            <person name="Nielsen M.R."/>
            <person name="Sondergaard T.E."/>
            <person name="Sorensen J.L."/>
            <person name="Fitzpatrick D.A."/>
            <person name="Frisvad J.C."/>
            <person name="Nielsen K.L."/>
        </authorList>
    </citation>
    <scope>NUCLEOTIDE SEQUENCE</scope>
    <source>
        <strain evidence="2">IBT 21917</strain>
    </source>
</reference>
<dbReference type="Proteomes" id="UP001146351">
    <property type="component" value="Unassembled WGS sequence"/>
</dbReference>
<evidence type="ECO:0000313" key="2">
    <source>
        <dbReference type="EMBL" id="KAJ5151874.1"/>
    </source>
</evidence>
<accession>A0A9W9HQN4</accession>
<reference evidence="2" key="1">
    <citation type="submission" date="2022-11" db="EMBL/GenBank/DDBJ databases">
        <authorList>
            <person name="Petersen C."/>
        </authorList>
    </citation>
    <scope>NUCLEOTIDE SEQUENCE</scope>
    <source>
        <strain evidence="2">IBT 21917</strain>
    </source>
</reference>
<comment type="caution">
    <text evidence="2">The sequence shown here is derived from an EMBL/GenBank/DDBJ whole genome shotgun (WGS) entry which is preliminary data.</text>
</comment>